<proteinExistence type="predicted"/>
<dbReference type="Proteomes" id="UP001489897">
    <property type="component" value="Unassembled WGS sequence"/>
</dbReference>
<feature type="compositionally biased region" description="Polar residues" evidence="1">
    <location>
        <begin position="131"/>
        <end position="142"/>
    </location>
</feature>
<dbReference type="RefSeq" id="WP_342947240.1">
    <property type="nucleotide sequence ID" value="NZ_JAYMRV010000004.1"/>
</dbReference>
<sequence>MRQTVLGVYDSYGSACSAQKALGDAGVAQADIAIYSMSMETPVEKGPRVYAAGASDTEQRTPVFDQLERLFARLFTPGAYPPETEDYREFIRRGGTVVSADVSEMQVNLARDVMRSAGAADIEERSRAWHQASSGIAPSRSTARAAGNFHQTSPEAPAETRHAAYSSAVPTVVSGMKQVSTRTATEPERTSSTANAPQTAANAPQTSARGLVGDPVMGTPLDDGSDETEVRKDYDANYADTGMSYEEYCAAYEHGATLSQDERYRGHDWQGIEPSAREDWESRYPESGWERFKAAVRHGWERMKRV</sequence>
<feature type="region of interest" description="Disordered" evidence="1">
    <location>
        <begin position="176"/>
        <end position="228"/>
    </location>
</feature>
<reference evidence="2 3" key="1">
    <citation type="submission" date="2024-01" db="EMBL/GenBank/DDBJ databases">
        <title>The diversity of rhizobia nodulating Mimosa spp. in eleven states of Brazil covering several biomes is determined by host plant, location, and edaphic factors.</title>
        <authorList>
            <person name="Rouws L."/>
            <person name="Barauna A."/>
            <person name="Beukes C."/>
            <person name="De Faria S.M."/>
            <person name="Gross E."/>
            <person name="Dos Reis Junior F.B."/>
            <person name="Simon M."/>
            <person name="Maluk M."/>
            <person name="Odee D.W."/>
            <person name="Kenicer G."/>
            <person name="Young J.P.W."/>
            <person name="Reis V.M."/>
            <person name="Zilli J."/>
            <person name="James E.K."/>
        </authorList>
    </citation>
    <scope>NUCLEOTIDE SEQUENCE [LARGE SCALE GENOMIC DNA]</scope>
    <source>
        <strain evidence="2 3">JPY167</strain>
    </source>
</reference>
<keyword evidence="3" id="KW-1185">Reference proteome</keyword>
<evidence type="ECO:0000256" key="1">
    <source>
        <dbReference type="SAM" id="MobiDB-lite"/>
    </source>
</evidence>
<feature type="region of interest" description="Disordered" evidence="1">
    <location>
        <begin position="125"/>
        <end position="163"/>
    </location>
</feature>
<name>A0ABU9RQ77_9BURK</name>
<evidence type="ECO:0008006" key="4">
    <source>
        <dbReference type="Google" id="ProtNLM"/>
    </source>
</evidence>
<accession>A0ABU9RQ77</accession>
<dbReference type="EMBL" id="JAYMRV010000004">
    <property type="protein sequence ID" value="MEM5422218.1"/>
    <property type="molecule type" value="Genomic_DNA"/>
</dbReference>
<comment type="caution">
    <text evidence="2">The sequence shown here is derived from an EMBL/GenBank/DDBJ whole genome shotgun (WGS) entry which is preliminary data.</text>
</comment>
<evidence type="ECO:0000313" key="3">
    <source>
        <dbReference type="Proteomes" id="UP001489897"/>
    </source>
</evidence>
<gene>
    <name evidence="2" type="ORF">VSR73_14245</name>
</gene>
<evidence type="ECO:0000313" key="2">
    <source>
        <dbReference type="EMBL" id="MEM5422218.1"/>
    </source>
</evidence>
<organism evidence="2 3">
    <name type="scientific">Paraburkholderia ferrariae</name>
    <dbReference type="NCBI Taxonomy" id="386056"/>
    <lineage>
        <taxon>Bacteria</taxon>
        <taxon>Pseudomonadati</taxon>
        <taxon>Pseudomonadota</taxon>
        <taxon>Betaproteobacteria</taxon>
        <taxon>Burkholderiales</taxon>
        <taxon>Burkholderiaceae</taxon>
        <taxon>Paraburkholderia</taxon>
    </lineage>
</organism>
<feature type="compositionally biased region" description="Low complexity" evidence="1">
    <location>
        <begin position="190"/>
        <end position="208"/>
    </location>
</feature>
<protein>
    <recommendedName>
        <fullName evidence="4">Flavodoxin-like domain-containing protein</fullName>
    </recommendedName>
</protein>